<feature type="region of interest" description="Disordered" evidence="3">
    <location>
        <begin position="889"/>
        <end position="934"/>
    </location>
</feature>
<evidence type="ECO:0000256" key="2">
    <source>
        <dbReference type="ARBA" id="ARBA00023242"/>
    </source>
</evidence>
<dbReference type="PROSITE" id="PS51138">
    <property type="entry name" value="ENT"/>
    <property type="match status" value="1"/>
</dbReference>
<dbReference type="InterPro" id="IPR036142">
    <property type="entry name" value="ENT_dom-like_sf"/>
</dbReference>
<dbReference type="Gene3D" id="1.10.1240.40">
    <property type="entry name" value="ENT domain"/>
    <property type="match status" value="1"/>
</dbReference>
<dbReference type="PANTHER" id="PTHR16500:SF3">
    <property type="entry name" value="BRCA2-INTERACTING TRANSCRIPTIONAL REPRESSOR EMSY"/>
    <property type="match status" value="1"/>
</dbReference>
<dbReference type="SUPFAM" id="SSF158639">
    <property type="entry name" value="ENT-like"/>
    <property type="match status" value="1"/>
</dbReference>
<dbReference type="Proteomes" id="UP001642540">
    <property type="component" value="Unassembled WGS sequence"/>
</dbReference>
<reference evidence="5 6" key="1">
    <citation type="submission" date="2024-08" db="EMBL/GenBank/DDBJ databases">
        <authorList>
            <person name="Cucini C."/>
            <person name="Frati F."/>
        </authorList>
    </citation>
    <scope>NUCLEOTIDE SEQUENCE [LARGE SCALE GENOMIC DNA]</scope>
</reference>
<accession>A0ABP1Q8J3</accession>
<evidence type="ECO:0000313" key="6">
    <source>
        <dbReference type="Proteomes" id="UP001642540"/>
    </source>
</evidence>
<keyword evidence="2" id="KW-0539">Nucleus</keyword>
<dbReference type="PANTHER" id="PTHR16500">
    <property type="entry name" value="BRCA2-INTERACTING TRANSCRIPTIONAL REPRESSOR EMSY"/>
    <property type="match status" value="1"/>
</dbReference>
<protein>
    <recommendedName>
        <fullName evidence="4">ENT domain-containing protein</fullName>
    </recommendedName>
</protein>
<gene>
    <name evidence="5" type="ORF">ODALV1_LOCUS7452</name>
</gene>
<dbReference type="EMBL" id="CAXLJM020000023">
    <property type="protein sequence ID" value="CAL8089713.1"/>
    <property type="molecule type" value="Genomic_DNA"/>
</dbReference>
<proteinExistence type="predicted"/>
<sequence length="1217" mass="133136">MMEEDIKLELEEEGTSAALIRNQKLHFQRELRGLELKAYSGVLEALRASGKPNSEKETVIKTLRDFFHISEDRHKAELRVLAYDDRLSLICRQLSGYNFTEEWAGEAQRVYIPLSNQSYSLYHAHPSTSANYIKSQHQVRVLQKAILEDTTDEESDEDDLDSDVESEMDIIDKVFKKYRICSGWQTEETKPISIAVDHGTGNEKEFEEMELEMKKKLKSRSKKPSPAKSPDITEAPKTPTKPNNVNYEKSESPVRGRGVKRKNSEELEPVAPEKSSTFTSKKLSIKPRNVLKVKKSRKSQPPPKIKIPAPIPLEELESEDIKAKESSEETTSADEGENGPLPLEESSRVMSPVFSEVIRSSFIARGRGRGLRGRVGMERKRNNISTSPSKVKTGKHRPRTPSQKSGKAKGSNSTTGSRRKSKLNEKIDYDEVLMDLDNNEVEKQQLSPYTSNDDVSKRFQEIQEHERSIDGRTAFKDYRSSEECVTYTETLPINFNPDDMEQVNDGVFKRPLPPSRGPKHWEILDARLTHEERISDENISKHDPNPGEGFGTHHQNSETSMMANHINDLPNPSSLSKSPDQMQPHKKQRIKSPLIVNPNINPPNVSKVPLPAPVFSTSLNAVNKKRSKPISVVDSLNLHLPTSATASSLAASSNNRRPGTSTGCSMFSNSSALIAGARGTAPGILQQQRKAQPHILANSKVHQRTFLPAVNSSICSGVNVNTNILPVAGSPVTLACPSNAVAANPSASAQAVQISNSPIPISAISSVTPTAIPFQSFPAANSPNLNINTPGMPIGHVNRSAAGTNIIFVQKANGPTVASSTAVPNNVYPLKTPPRAVILRRTQIPRQGNVMILDMQKNQLVGTGQVPPFLQNARILNAPGELSMLNIQQQANSSPRKSGPSPSPIIVSQSSSSSSIQNVQPPSLFQKPNETTSPVSTESFVVTVSEPSSGPVHVPVVNATVDANAFQQDQITEKESPSNTETSTQVQEVSQDAQYAQIEAELMQMEEGNFEDVVYEEEVTTEVIPLEEGVVHEQYIYDNNTCTNSDGEAVIQESHNASSASGSSTDTASENEVSIHTFESPEHDNNRLNSIKTVALSPMGEAKIASEAISRAISLSKASPNKRLTFTTPITSGTTTFSIGRSITCSMANESIMSSLPIMYQASTASLKSPAIVIEGDSAASFQLGKSQVPIEVEVTMHNNDVHEHTPTHLQENVNTG</sequence>
<evidence type="ECO:0000256" key="3">
    <source>
        <dbReference type="SAM" id="MobiDB-lite"/>
    </source>
</evidence>
<dbReference type="InterPro" id="IPR005491">
    <property type="entry name" value="ENT_dom"/>
</dbReference>
<feature type="region of interest" description="Disordered" evidence="3">
    <location>
        <begin position="1054"/>
        <end position="1084"/>
    </location>
</feature>
<feature type="compositionally biased region" description="Low complexity" evidence="3">
    <location>
        <begin position="1057"/>
        <end position="1068"/>
    </location>
</feature>
<feature type="compositionally biased region" description="Low complexity" evidence="3">
    <location>
        <begin position="893"/>
        <end position="923"/>
    </location>
</feature>
<feature type="compositionally biased region" description="Basic residues" evidence="3">
    <location>
        <begin position="283"/>
        <end position="298"/>
    </location>
</feature>
<feature type="domain" description="ENT" evidence="4">
    <location>
        <begin position="27"/>
        <end position="111"/>
    </location>
</feature>
<evidence type="ECO:0000259" key="4">
    <source>
        <dbReference type="PROSITE" id="PS51138"/>
    </source>
</evidence>
<feature type="compositionally biased region" description="Pro residues" evidence="3">
    <location>
        <begin position="300"/>
        <end position="311"/>
    </location>
</feature>
<dbReference type="Pfam" id="PF03735">
    <property type="entry name" value="ENT"/>
    <property type="match status" value="1"/>
</dbReference>
<dbReference type="SMART" id="SM01191">
    <property type="entry name" value="ENT"/>
    <property type="match status" value="1"/>
</dbReference>
<keyword evidence="6" id="KW-1185">Reference proteome</keyword>
<dbReference type="InterPro" id="IPR033482">
    <property type="entry name" value="EMSY"/>
</dbReference>
<feature type="region of interest" description="Disordered" evidence="3">
    <location>
        <begin position="365"/>
        <end position="424"/>
    </location>
</feature>
<comment type="caution">
    <text evidence="5">The sequence shown here is derived from an EMBL/GenBank/DDBJ whole genome shotgun (WGS) entry which is preliminary data.</text>
</comment>
<feature type="compositionally biased region" description="Basic residues" evidence="3">
    <location>
        <begin position="215"/>
        <end position="225"/>
    </location>
</feature>
<feature type="compositionally biased region" description="Polar residues" evidence="3">
    <location>
        <begin position="400"/>
        <end position="416"/>
    </location>
</feature>
<organism evidence="5 6">
    <name type="scientific">Orchesella dallaii</name>
    <dbReference type="NCBI Taxonomy" id="48710"/>
    <lineage>
        <taxon>Eukaryota</taxon>
        <taxon>Metazoa</taxon>
        <taxon>Ecdysozoa</taxon>
        <taxon>Arthropoda</taxon>
        <taxon>Hexapoda</taxon>
        <taxon>Collembola</taxon>
        <taxon>Entomobryomorpha</taxon>
        <taxon>Entomobryoidea</taxon>
        <taxon>Orchesellidae</taxon>
        <taxon>Orchesellinae</taxon>
        <taxon>Orchesella</taxon>
    </lineage>
</organism>
<comment type="subcellular location">
    <subcellularLocation>
        <location evidence="1">Nucleus</location>
    </subcellularLocation>
</comment>
<feature type="region of interest" description="Disordered" evidence="3">
    <location>
        <begin position="204"/>
        <end position="348"/>
    </location>
</feature>
<evidence type="ECO:0000313" key="5">
    <source>
        <dbReference type="EMBL" id="CAL8089713.1"/>
    </source>
</evidence>
<name>A0ABP1Q8J3_9HEXA</name>
<evidence type="ECO:0000256" key="1">
    <source>
        <dbReference type="ARBA" id="ARBA00004123"/>
    </source>
</evidence>